<dbReference type="InterPro" id="IPR014043">
    <property type="entry name" value="Acyl_transferase_dom"/>
</dbReference>
<dbReference type="GO" id="GO:0005829">
    <property type="term" value="C:cytosol"/>
    <property type="evidence" value="ECO:0007669"/>
    <property type="project" value="TreeGrafter"/>
</dbReference>
<comment type="similarity">
    <text evidence="6">Belongs to the fabD family.</text>
</comment>
<evidence type="ECO:0000256" key="7">
    <source>
        <dbReference type="PIRSR" id="PIRSR000446-1"/>
    </source>
</evidence>
<dbReference type="Proteomes" id="UP001056381">
    <property type="component" value="Chromosome"/>
</dbReference>
<dbReference type="InterPro" id="IPR016035">
    <property type="entry name" value="Acyl_Trfase/lysoPLipase"/>
</dbReference>
<dbReference type="Gene3D" id="3.30.70.250">
    <property type="entry name" value="Malonyl-CoA ACP transacylase, ACP-binding"/>
    <property type="match status" value="1"/>
</dbReference>
<evidence type="ECO:0000256" key="5">
    <source>
        <dbReference type="ARBA" id="ARBA00048462"/>
    </source>
</evidence>
<keyword evidence="3 6" id="KW-0808">Transferase</keyword>
<feature type="active site" evidence="7">
    <location>
        <position position="90"/>
    </location>
</feature>
<evidence type="ECO:0000256" key="1">
    <source>
        <dbReference type="ARBA" id="ARBA00013258"/>
    </source>
</evidence>
<evidence type="ECO:0000313" key="9">
    <source>
        <dbReference type="EMBL" id="URQ63574.1"/>
    </source>
</evidence>
<evidence type="ECO:0000256" key="3">
    <source>
        <dbReference type="ARBA" id="ARBA00022679"/>
    </source>
</evidence>
<dbReference type="EMBL" id="CP097966">
    <property type="protein sequence ID" value="URQ63574.1"/>
    <property type="molecule type" value="Genomic_DNA"/>
</dbReference>
<dbReference type="NCBIfam" id="TIGR00128">
    <property type="entry name" value="fabD"/>
    <property type="match status" value="1"/>
</dbReference>
<evidence type="ECO:0000313" key="10">
    <source>
        <dbReference type="Proteomes" id="UP001056381"/>
    </source>
</evidence>
<reference evidence="9" key="1">
    <citation type="submission" date="2022-05" db="EMBL/GenBank/DDBJ databases">
        <title>Single-amplified genomics reveal most streamlined microbe among free-living bacteria.</title>
        <authorList>
            <person name="Roda-Garcia J."/>
            <person name="Haro-Moreno J.M."/>
            <person name="Rodriguez-Valera F."/>
            <person name="Almagro-Moreno S."/>
            <person name="Lopez-Perez M."/>
        </authorList>
    </citation>
    <scope>NUCLEOTIDE SEQUENCE</scope>
    <source>
        <strain evidence="9">TMED112-D2-2</strain>
    </source>
</reference>
<dbReference type="FunFam" id="3.30.70.250:FF:000001">
    <property type="entry name" value="Malonyl CoA-acyl carrier protein transacylase"/>
    <property type="match status" value="1"/>
</dbReference>
<keyword evidence="4 6" id="KW-0012">Acyltransferase</keyword>
<sequence>MSFSLLFPGQGSQYNGMFKEHFSEFIEFKEAIEIGEDFYKENLKEIILNNDERVSDTFYTQPILLIISYACFKVWKNRGCPDPKVALGHSLGEVSAYLCSGALSYEDALKLIRFRASFMIESKGDKKTKMSAVLGLDSDEIEKILGDKKKNFLEAVNFNSPTQTVIAGNADEIESIKAMLTEKGAKRIIDLSVSVPSHSSMMNMASTKLKLAMDDISFKGQNFSVINNLDAKVSITESEVKDKLSKQISNPVQWVDSMKRLKKYSNKRHIEFGPGKVLSGLAKQNRVEGEFNSVDNLEMFMKLLEEYGS</sequence>
<accession>A0A9Q8X1B6</accession>
<dbReference type="InterPro" id="IPR024925">
    <property type="entry name" value="Malonyl_CoA-ACP_transAc"/>
</dbReference>
<dbReference type="InterPro" id="IPR001227">
    <property type="entry name" value="Ac_transferase_dom_sf"/>
</dbReference>
<dbReference type="SUPFAM" id="SSF52151">
    <property type="entry name" value="FabD/lysophospholipase-like"/>
    <property type="match status" value="1"/>
</dbReference>
<evidence type="ECO:0000256" key="6">
    <source>
        <dbReference type="PIRNR" id="PIRNR000446"/>
    </source>
</evidence>
<dbReference type="PIRSF" id="PIRSF000446">
    <property type="entry name" value="Mct"/>
    <property type="match status" value="1"/>
</dbReference>
<gene>
    <name evidence="9" type="primary">fabD</name>
    <name evidence="9" type="ORF">M9B40_02100</name>
</gene>
<organism evidence="9 10">
    <name type="scientific">SAR86 cluster bacterium</name>
    <dbReference type="NCBI Taxonomy" id="2030880"/>
    <lineage>
        <taxon>Bacteria</taxon>
        <taxon>Pseudomonadati</taxon>
        <taxon>Pseudomonadota</taxon>
        <taxon>Gammaproteobacteria</taxon>
        <taxon>SAR86 cluster</taxon>
    </lineage>
</organism>
<name>A0A9Q8X1B6_9GAMM</name>
<dbReference type="Pfam" id="PF00698">
    <property type="entry name" value="Acyl_transf_1"/>
    <property type="match status" value="1"/>
</dbReference>
<dbReference type="GO" id="GO:0006633">
    <property type="term" value="P:fatty acid biosynthetic process"/>
    <property type="evidence" value="ECO:0007669"/>
    <property type="project" value="TreeGrafter"/>
</dbReference>
<dbReference type="InterPro" id="IPR050858">
    <property type="entry name" value="Mal-CoA-ACP_Trans/PKS_FabD"/>
</dbReference>
<proteinExistence type="inferred from homology"/>
<evidence type="ECO:0000256" key="4">
    <source>
        <dbReference type="ARBA" id="ARBA00023315"/>
    </source>
</evidence>
<evidence type="ECO:0000256" key="2">
    <source>
        <dbReference type="ARBA" id="ARBA00018953"/>
    </source>
</evidence>
<keyword evidence="10" id="KW-1185">Reference proteome</keyword>
<feature type="active site" evidence="7">
    <location>
        <position position="198"/>
    </location>
</feature>
<dbReference type="SMART" id="SM00827">
    <property type="entry name" value="PKS_AT"/>
    <property type="match status" value="1"/>
</dbReference>
<dbReference type="EC" id="2.3.1.39" evidence="1 6"/>
<dbReference type="AlphaFoldDB" id="A0A9Q8X1B6"/>
<protein>
    <recommendedName>
        <fullName evidence="2 6">Malonyl CoA-acyl carrier protein transacylase</fullName>
        <ecNumber evidence="1 6">2.3.1.39</ecNumber>
    </recommendedName>
</protein>
<dbReference type="GO" id="GO:0004314">
    <property type="term" value="F:[acyl-carrier-protein] S-malonyltransferase activity"/>
    <property type="evidence" value="ECO:0007669"/>
    <property type="project" value="UniProtKB-EC"/>
</dbReference>
<dbReference type="PANTHER" id="PTHR42681:SF1">
    <property type="entry name" value="MALONYL-COA-ACYL CARRIER PROTEIN TRANSACYLASE, MITOCHONDRIAL"/>
    <property type="match status" value="1"/>
</dbReference>
<dbReference type="Gene3D" id="3.40.366.10">
    <property type="entry name" value="Malonyl-Coenzyme A Acyl Carrier Protein, domain 2"/>
    <property type="match status" value="1"/>
</dbReference>
<comment type="catalytic activity">
    <reaction evidence="5 6">
        <text>holo-[ACP] + malonyl-CoA = malonyl-[ACP] + CoA</text>
        <dbReference type="Rhea" id="RHEA:41792"/>
        <dbReference type="Rhea" id="RHEA-COMP:9623"/>
        <dbReference type="Rhea" id="RHEA-COMP:9685"/>
        <dbReference type="ChEBI" id="CHEBI:57287"/>
        <dbReference type="ChEBI" id="CHEBI:57384"/>
        <dbReference type="ChEBI" id="CHEBI:64479"/>
        <dbReference type="ChEBI" id="CHEBI:78449"/>
        <dbReference type="EC" id="2.3.1.39"/>
    </reaction>
</comment>
<dbReference type="SUPFAM" id="SSF55048">
    <property type="entry name" value="Probable ACP-binding domain of malonyl-CoA ACP transacylase"/>
    <property type="match status" value="1"/>
</dbReference>
<evidence type="ECO:0000259" key="8">
    <source>
        <dbReference type="SMART" id="SM00827"/>
    </source>
</evidence>
<feature type="domain" description="Malonyl-CoA:ACP transacylase (MAT)" evidence="8">
    <location>
        <begin position="6"/>
        <end position="298"/>
    </location>
</feature>
<dbReference type="PANTHER" id="PTHR42681">
    <property type="entry name" value="MALONYL-COA-ACYL CARRIER PROTEIN TRANSACYLASE, MITOCHONDRIAL"/>
    <property type="match status" value="1"/>
</dbReference>
<dbReference type="InterPro" id="IPR016036">
    <property type="entry name" value="Malonyl_transacylase_ACP-bd"/>
</dbReference>
<dbReference type="InterPro" id="IPR004410">
    <property type="entry name" value="Malonyl_CoA-ACP_transAc_FabD"/>
</dbReference>